<evidence type="ECO:0000256" key="1">
    <source>
        <dbReference type="SAM" id="MobiDB-lite"/>
    </source>
</evidence>
<accession>A0A7I9VQP8</accession>
<reference evidence="3" key="1">
    <citation type="journal article" date="2020" name="Appl. Environ. Microbiol.">
        <title>Diazotrophic Anaeromyxobacter Isolates from Soils.</title>
        <authorList>
            <person name="Masuda Y."/>
            <person name="Yamanaka H."/>
            <person name="Xu Z.X."/>
            <person name="Shiratori Y."/>
            <person name="Aono T."/>
            <person name="Amachi S."/>
            <person name="Senoo K."/>
            <person name="Itoh H."/>
        </authorList>
    </citation>
    <scope>NUCLEOTIDE SEQUENCE [LARGE SCALE GENOMIC DNA]</scope>
    <source>
        <strain evidence="3">R267</strain>
    </source>
</reference>
<dbReference type="EMBL" id="BJTG01000008">
    <property type="protein sequence ID" value="GEJ58681.1"/>
    <property type="molecule type" value="Genomic_DNA"/>
</dbReference>
<dbReference type="RefSeq" id="WP_176067459.1">
    <property type="nucleotide sequence ID" value="NZ_BJTG01000008.1"/>
</dbReference>
<dbReference type="Proteomes" id="UP000503640">
    <property type="component" value="Unassembled WGS sequence"/>
</dbReference>
<protein>
    <submittedName>
        <fullName evidence="2">Uncharacterized protein</fullName>
    </submittedName>
</protein>
<evidence type="ECO:0000313" key="3">
    <source>
        <dbReference type="Proteomes" id="UP000503640"/>
    </source>
</evidence>
<comment type="caution">
    <text evidence="2">The sequence shown here is derived from an EMBL/GenBank/DDBJ whole genome shotgun (WGS) entry which is preliminary data.</text>
</comment>
<dbReference type="Pfam" id="PF11142">
    <property type="entry name" value="DUF2917"/>
    <property type="match status" value="1"/>
</dbReference>
<evidence type="ECO:0000313" key="2">
    <source>
        <dbReference type="EMBL" id="GEJ58681.1"/>
    </source>
</evidence>
<keyword evidence="3" id="KW-1185">Reference proteome</keyword>
<dbReference type="InterPro" id="IPR021317">
    <property type="entry name" value="DUF2917"/>
</dbReference>
<feature type="region of interest" description="Disordered" evidence="1">
    <location>
        <begin position="1"/>
        <end position="26"/>
    </location>
</feature>
<name>A0A7I9VQP8_9BACT</name>
<sequence length="95" mass="10281">MSTHAEARELIGTGQRATRAEGSRGLQELPRDATVALRPGPRGLRLRCHRGTLMVTQEGDPLDHVLEQGEVVELGRRGLVAVWALSDAAMTAERA</sequence>
<proteinExistence type="predicted"/>
<dbReference type="AlphaFoldDB" id="A0A7I9VQP8"/>
<organism evidence="2 3">
    <name type="scientific">Anaeromyxobacter diazotrophicus</name>
    <dbReference type="NCBI Taxonomy" id="2590199"/>
    <lineage>
        <taxon>Bacteria</taxon>
        <taxon>Pseudomonadati</taxon>
        <taxon>Myxococcota</taxon>
        <taxon>Myxococcia</taxon>
        <taxon>Myxococcales</taxon>
        <taxon>Cystobacterineae</taxon>
        <taxon>Anaeromyxobacteraceae</taxon>
        <taxon>Anaeromyxobacter</taxon>
    </lineage>
</organism>
<gene>
    <name evidence="2" type="ORF">AMYX_34220</name>
</gene>